<dbReference type="GO" id="GO:0046872">
    <property type="term" value="F:metal ion binding"/>
    <property type="evidence" value="ECO:0007669"/>
    <property type="project" value="UniProtKB-KW"/>
</dbReference>
<evidence type="ECO:0000259" key="3">
    <source>
        <dbReference type="Pfam" id="PF01557"/>
    </source>
</evidence>
<dbReference type="Pfam" id="PF01557">
    <property type="entry name" value="FAA_hydrolase"/>
    <property type="match status" value="1"/>
</dbReference>
<dbReference type="InterPro" id="IPR036663">
    <property type="entry name" value="Fumarylacetoacetase_C_sf"/>
</dbReference>
<proteinExistence type="inferred from homology"/>
<protein>
    <submittedName>
        <fullName evidence="4">2-keto-4-pentenoate hydratase/2-oxohepta-3-ene-1,7-dioic acid hydratase in catechol pathway</fullName>
    </submittedName>
</protein>
<dbReference type="PANTHER" id="PTHR42796">
    <property type="entry name" value="FUMARYLACETOACETATE HYDROLASE DOMAIN-CONTAINING PROTEIN 2A-RELATED"/>
    <property type="match status" value="1"/>
</dbReference>
<evidence type="ECO:0000313" key="5">
    <source>
        <dbReference type="Proteomes" id="UP000568380"/>
    </source>
</evidence>
<dbReference type="SUPFAM" id="SSF56529">
    <property type="entry name" value="FAH"/>
    <property type="match status" value="1"/>
</dbReference>
<dbReference type="RefSeq" id="WP_184970052.1">
    <property type="nucleotide sequence ID" value="NZ_JACHIN010000012.1"/>
</dbReference>
<evidence type="ECO:0000313" key="4">
    <source>
        <dbReference type="EMBL" id="MBB5082122.1"/>
    </source>
</evidence>
<dbReference type="Gene3D" id="3.90.850.10">
    <property type="entry name" value="Fumarylacetoacetase-like, C-terminal domain"/>
    <property type="match status" value="1"/>
</dbReference>
<dbReference type="Proteomes" id="UP000568380">
    <property type="component" value="Unassembled WGS sequence"/>
</dbReference>
<dbReference type="EMBL" id="JACHIN010000012">
    <property type="protein sequence ID" value="MBB5082122.1"/>
    <property type="molecule type" value="Genomic_DNA"/>
</dbReference>
<dbReference type="FunFam" id="3.90.850.10:FF:000002">
    <property type="entry name" value="2-hydroxyhepta-2,4-diene-1,7-dioate isomerase"/>
    <property type="match status" value="1"/>
</dbReference>
<dbReference type="GO" id="GO:0016853">
    <property type="term" value="F:isomerase activity"/>
    <property type="evidence" value="ECO:0007669"/>
    <property type="project" value="UniProtKB-ARBA"/>
</dbReference>
<dbReference type="AlphaFoldDB" id="A0A7W8EKR9"/>
<organism evidence="4 5">
    <name type="scientific">Nonomuraea endophytica</name>
    <dbReference type="NCBI Taxonomy" id="714136"/>
    <lineage>
        <taxon>Bacteria</taxon>
        <taxon>Bacillati</taxon>
        <taxon>Actinomycetota</taxon>
        <taxon>Actinomycetes</taxon>
        <taxon>Streptosporangiales</taxon>
        <taxon>Streptosporangiaceae</taxon>
        <taxon>Nonomuraea</taxon>
    </lineage>
</organism>
<name>A0A7W8EKR9_9ACTN</name>
<keyword evidence="5" id="KW-1185">Reference proteome</keyword>
<dbReference type="InterPro" id="IPR011234">
    <property type="entry name" value="Fumarylacetoacetase-like_C"/>
</dbReference>
<reference evidence="4 5" key="1">
    <citation type="submission" date="2020-08" db="EMBL/GenBank/DDBJ databases">
        <title>Genomic Encyclopedia of Type Strains, Phase IV (KMG-IV): sequencing the most valuable type-strain genomes for metagenomic binning, comparative biology and taxonomic classification.</title>
        <authorList>
            <person name="Goeker M."/>
        </authorList>
    </citation>
    <scope>NUCLEOTIDE SEQUENCE [LARGE SCALE GENOMIC DNA]</scope>
    <source>
        <strain evidence="4 5">DSM 45385</strain>
    </source>
</reference>
<comment type="similarity">
    <text evidence="1">Belongs to the FAH family.</text>
</comment>
<feature type="domain" description="Fumarylacetoacetase-like C-terminal" evidence="3">
    <location>
        <begin position="63"/>
        <end position="279"/>
    </location>
</feature>
<evidence type="ECO:0000256" key="1">
    <source>
        <dbReference type="ARBA" id="ARBA00010211"/>
    </source>
</evidence>
<comment type="caution">
    <text evidence="4">The sequence shown here is derived from an EMBL/GenBank/DDBJ whole genome shotgun (WGS) entry which is preliminary data.</text>
</comment>
<accession>A0A7W8EKR9</accession>
<dbReference type="GO" id="GO:0019752">
    <property type="term" value="P:carboxylic acid metabolic process"/>
    <property type="evidence" value="ECO:0007669"/>
    <property type="project" value="UniProtKB-ARBA"/>
</dbReference>
<dbReference type="PANTHER" id="PTHR42796:SF4">
    <property type="entry name" value="FUMARYLACETOACETATE HYDROLASE DOMAIN-CONTAINING PROTEIN 2A"/>
    <property type="match status" value="1"/>
</dbReference>
<evidence type="ECO:0000256" key="2">
    <source>
        <dbReference type="ARBA" id="ARBA00022723"/>
    </source>
</evidence>
<gene>
    <name evidence="4" type="ORF">HNR40_007617</name>
</gene>
<keyword evidence="2" id="KW-0479">Metal-binding</keyword>
<dbReference type="InterPro" id="IPR051121">
    <property type="entry name" value="FAH"/>
</dbReference>
<sequence length="285" mass="30381">MKLLTYRHDGAVRHGRLLDGDVIEEWGEGDLTNWLAGSQERNLATVPLSAVEVLTPLLNPGKLLGVAANYQDHVAEAGAEPLDKSRLAPRLFLMPPTALLAHGRPIPLPSVSTRVDWEAELAVVIGRTAKDLDAETALDAVAGYCVANDVSARSVDYGYPRDLDDPAVRFFDWLAGKWLDGFAPLGPYLVTVDEVGDPQALDVELRVNGRVRQRGSTKNMIFKVAELVAFASRLMTLSPGDVLMTGTPAGVGATTGEFLAAGDEVSVSISGLGTLVNPVSPMEPS</sequence>